<dbReference type="InterPro" id="IPR052512">
    <property type="entry name" value="4CMD/NDH-1_regulator"/>
</dbReference>
<dbReference type="InterPro" id="IPR029032">
    <property type="entry name" value="AhpD-like"/>
</dbReference>
<organism evidence="2 3">
    <name type="scientific">Vanrija albida</name>
    <dbReference type="NCBI Taxonomy" id="181172"/>
    <lineage>
        <taxon>Eukaryota</taxon>
        <taxon>Fungi</taxon>
        <taxon>Dikarya</taxon>
        <taxon>Basidiomycota</taxon>
        <taxon>Agaricomycotina</taxon>
        <taxon>Tremellomycetes</taxon>
        <taxon>Trichosporonales</taxon>
        <taxon>Trichosporonaceae</taxon>
        <taxon>Vanrija</taxon>
    </lineage>
</organism>
<dbReference type="Pfam" id="PF02627">
    <property type="entry name" value="CMD"/>
    <property type="match status" value="1"/>
</dbReference>
<accession>A0ABR3Q1Q4</accession>
<name>A0ABR3Q1Q4_9TREE</name>
<protein>
    <recommendedName>
        <fullName evidence="1">Carboxymuconolactone decarboxylase-like domain-containing protein</fullName>
    </recommendedName>
</protein>
<evidence type="ECO:0000313" key="3">
    <source>
        <dbReference type="Proteomes" id="UP001565368"/>
    </source>
</evidence>
<evidence type="ECO:0000259" key="1">
    <source>
        <dbReference type="Pfam" id="PF02627"/>
    </source>
</evidence>
<comment type="caution">
    <text evidence="2">The sequence shown here is derived from an EMBL/GenBank/DDBJ whole genome shotgun (WGS) entry which is preliminary data.</text>
</comment>
<reference evidence="2 3" key="1">
    <citation type="submission" date="2023-08" db="EMBL/GenBank/DDBJ databases">
        <title>Annotated Genome Sequence of Vanrija albida AlHP1.</title>
        <authorList>
            <person name="Herzog R."/>
        </authorList>
    </citation>
    <scope>NUCLEOTIDE SEQUENCE [LARGE SCALE GENOMIC DNA]</scope>
    <source>
        <strain evidence="2 3">AlHP1</strain>
    </source>
</reference>
<evidence type="ECO:0000313" key="2">
    <source>
        <dbReference type="EMBL" id="KAL1408655.1"/>
    </source>
</evidence>
<dbReference type="SUPFAM" id="SSF69118">
    <property type="entry name" value="AhpD-like"/>
    <property type="match status" value="1"/>
</dbReference>
<dbReference type="RefSeq" id="XP_069208599.1">
    <property type="nucleotide sequence ID" value="XM_069353957.1"/>
</dbReference>
<dbReference type="Gene3D" id="1.20.1290.10">
    <property type="entry name" value="AhpD-like"/>
    <property type="match status" value="1"/>
</dbReference>
<dbReference type="GeneID" id="95986511"/>
<dbReference type="InterPro" id="IPR003779">
    <property type="entry name" value="CMD-like"/>
</dbReference>
<dbReference type="EMBL" id="JBBXJM010000004">
    <property type="protein sequence ID" value="KAL1408655.1"/>
    <property type="molecule type" value="Genomic_DNA"/>
</dbReference>
<proteinExistence type="predicted"/>
<gene>
    <name evidence="2" type="ORF">Q8F55_005468</name>
</gene>
<feature type="domain" description="Carboxymuconolactone decarboxylase-like" evidence="1">
    <location>
        <begin position="45"/>
        <end position="126"/>
    </location>
</feature>
<dbReference type="Proteomes" id="UP001565368">
    <property type="component" value="Unassembled WGS sequence"/>
</dbReference>
<keyword evidence="3" id="KW-1185">Reference proteome</keyword>
<dbReference type="PANTHER" id="PTHR33570">
    <property type="entry name" value="4-CARBOXYMUCONOLACTONE DECARBOXYLASE FAMILY PROTEIN"/>
    <property type="match status" value="1"/>
</dbReference>
<sequence length="155" mass="16809">MSDAEQQAAFDVLFQRGIQTRRTVLGDPYVDRQLAKGSSEFARPAQEYVTRNAWDGLWGRPGLELKHRSLVVITVLAVGGHNQELAGHTKGALRNGLTEVEIREAMLQIMGYAGFPVGLNAFRVVEAAIEEYKAEQAAEAAGGEAKAEGSKPEAK</sequence>
<dbReference type="PANTHER" id="PTHR33570:SF2">
    <property type="entry name" value="CARBOXYMUCONOLACTONE DECARBOXYLASE-LIKE DOMAIN-CONTAINING PROTEIN"/>
    <property type="match status" value="1"/>
</dbReference>